<dbReference type="HOGENOM" id="CLU_2830977_0_0_1"/>
<dbReference type="Proteomes" id="UP000019478">
    <property type="component" value="Unassembled WGS sequence"/>
</dbReference>
<dbReference type="GeneID" id="19173507"/>
<comment type="caution">
    <text evidence="1">The sequence shown here is derived from an EMBL/GenBank/DDBJ whole genome shotgun (WGS) entry which is preliminary data.</text>
</comment>
<sequence length="66" mass="7712">MQRKSVYTMSQGENEVSPHCWERNLRALHPEIRRVRLFSAKERSKAYKVRQAQAQTPDSAQAQLRG</sequence>
<dbReference type="EMBL" id="AMGY01000009">
    <property type="protein sequence ID" value="EXJ78262.1"/>
    <property type="molecule type" value="Genomic_DNA"/>
</dbReference>
<reference evidence="1 2" key="1">
    <citation type="submission" date="2013-03" db="EMBL/GenBank/DDBJ databases">
        <title>The Genome Sequence of Capronia epimyces CBS 606.96.</title>
        <authorList>
            <consortium name="The Broad Institute Genomics Platform"/>
            <person name="Cuomo C."/>
            <person name="de Hoog S."/>
            <person name="Gorbushina A."/>
            <person name="Walker B."/>
            <person name="Young S.K."/>
            <person name="Zeng Q."/>
            <person name="Gargeya S."/>
            <person name="Fitzgerald M."/>
            <person name="Haas B."/>
            <person name="Abouelleil A."/>
            <person name="Allen A.W."/>
            <person name="Alvarado L."/>
            <person name="Arachchi H.M."/>
            <person name="Berlin A.M."/>
            <person name="Chapman S.B."/>
            <person name="Gainer-Dewar J."/>
            <person name="Goldberg J."/>
            <person name="Griggs A."/>
            <person name="Gujja S."/>
            <person name="Hansen M."/>
            <person name="Howarth C."/>
            <person name="Imamovic A."/>
            <person name="Ireland A."/>
            <person name="Larimer J."/>
            <person name="McCowan C."/>
            <person name="Murphy C."/>
            <person name="Pearson M."/>
            <person name="Poon T.W."/>
            <person name="Priest M."/>
            <person name="Roberts A."/>
            <person name="Saif S."/>
            <person name="Shea T."/>
            <person name="Sisk P."/>
            <person name="Sykes S."/>
            <person name="Wortman J."/>
            <person name="Nusbaum C."/>
            <person name="Birren B."/>
        </authorList>
    </citation>
    <scope>NUCLEOTIDE SEQUENCE [LARGE SCALE GENOMIC DNA]</scope>
    <source>
        <strain evidence="1 2">CBS 606.96</strain>
    </source>
</reference>
<protein>
    <submittedName>
        <fullName evidence="1">Uncharacterized protein</fullName>
    </submittedName>
</protein>
<organism evidence="1 2">
    <name type="scientific">Capronia epimyces CBS 606.96</name>
    <dbReference type="NCBI Taxonomy" id="1182542"/>
    <lineage>
        <taxon>Eukaryota</taxon>
        <taxon>Fungi</taxon>
        <taxon>Dikarya</taxon>
        <taxon>Ascomycota</taxon>
        <taxon>Pezizomycotina</taxon>
        <taxon>Eurotiomycetes</taxon>
        <taxon>Chaetothyriomycetidae</taxon>
        <taxon>Chaetothyriales</taxon>
        <taxon>Herpotrichiellaceae</taxon>
        <taxon>Capronia</taxon>
    </lineage>
</organism>
<dbReference type="RefSeq" id="XP_007737707.1">
    <property type="nucleotide sequence ID" value="XM_007739517.1"/>
</dbReference>
<accession>W9XCP6</accession>
<proteinExistence type="predicted"/>
<gene>
    <name evidence="1" type="ORF">A1O3_09423</name>
</gene>
<dbReference type="AlphaFoldDB" id="W9XCP6"/>
<name>W9XCP6_9EURO</name>
<keyword evidence="2" id="KW-1185">Reference proteome</keyword>
<evidence type="ECO:0000313" key="2">
    <source>
        <dbReference type="Proteomes" id="UP000019478"/>
    </source>
</evidence>
<evidence type="ECO:0000313" key="1">
    <source>
        <dbReference type="EMBL" id="EXJ78262.1"/>
    </source>
</evidence>